<keyword evidence="8" id="KW-1185">Reference proteome</keyword>
<dbReference type="InterPro" id="IPR017871">
    <property type="entry name" value="ABC_transporter-like_CS"/>
</dbReference>
<dbReference type="InterPro" id="IPR003593">
    <property type="entry name" value="AAA+_ATPase"/>
</dbReference>
<evidence type="ECO:0000256" key="3">
    <source>
        <dbReference type="ARBA" id="ARBA00022741"/>
    </source>
</evidence>
<accession>A0ABX2K299</accession>
<dbReference type="InterPro" id="IPR003439">
    <property type="entry name" value="ABC_transporter-like_ATP-bd"/>
</dbReference>
<dbReference type="PANTHER" id="PTHR42711:SF15">
    <property type="entry name" value="ABC-TYPE MULTIDRUG TRANSPORT SYSTEM, ATPASE COMPONENT"/>
    <property type="match status" value="1"/>
</dbReference>
<dbReference type="PROSITE" id="PS50893">
    <property type="entry name" value="ABC_TRANSPORTER_2"/>
    <property type="match status" value="1"/>
</dbReference>
<dbReference type="Gene3D" id="3.40.50.300">
    <property type="entry name" value="P-loop containing nucleotide triphosphate hydrolases"/>
    <property type="match status" value="1"/>
</dbReference>
<sequence length="255" mass="27886">MHTSQVTSPESTPPALSIKGLSKVYRGGFTAVSDLDLELRPGAFFGLLGPNGAGKTTLIGSVCNIVSPTAGELTVFGHDHRTRAARHLIGLAEQEINVDRFLSIRQLLIYHAGYHGIGRKTAKLRADELLQLFHLEHKATARAYELSGGMQRRLVLARALIHRPRLLILDEPTAGVDVALRTEIWRLAKELNAAGTTILLTTHYLQEAETLCDEFALIVGGRIVDRGSAASLRSRHQARDISEVYDRVVTAEGAR</sequence>
<dbReference type="EMBL" id="VBSB01000035">
    <property type="protein sequence ID" value="NTY63312.1"/>
    <property type="molecule type" value="Genomic_DNA"/>
</dbReference>
<gene>
    <name evidence="7" type="ORF">FEG63_27700</name>
</gene>
<proteinExistence type="predicted"/>
<dbReference type="PROSITE" id="PS00211">
    <property type="entry name" value="ABC_TRANSPORTER_1"/>
    <property type="match status" value="1"/>
</dbReference>
<dbReference type="SUPFAM" id="SSF52540">
    <property type="entry name" value="P-loop containing nucleoside triphosphate hydrolases"/>
    <property type="match status" value="1"/>
</dbReference>
<dbReference type="PANTHER" id="PTHR42711">
    <property type="entry name" value="ABC TRANSPORTER ATP-BINDING PROTEIN"/>
    <property type="match status" value="1"/>
</dbReference>
<dbReference type="Pfam" id="PF00005">
    <property type="entry name" value="ABC_tran"/>
    <property type="match status" value="1"/>
</dbReference>
<keyword evidence="4 7" id="KW-0067">ATP-binding</keyword>
<keyword evidence="2" id="KW-0813">Transport</keyword>
<keyword evidence="3" id="KW-0547">Nucleotide-binding</keyword>
<evidence type="ECO:0000256" key="4">
    <source>
        <dbReference type="ARBA" id="ARBA00022840"/>
    </source>
</evidence>
<organism evidence="7 8">
    <name type="scientific">Mycolicibacterium sphagni</name>
    <dbReference type="NCBI Taxonomy" id="1786"/>
    <lineage>
        <taxon>Bacteria</taxon>
        <taxon>Bacillati</taxon>
        <taxon>Actinomycetota</taxon>
        <taxon>Actinomycetes</taxon>
        <taxon>Mycobacteriales</taxon>
        <taxon>Mycobacteriaceae</taxon>
        <taxon>Mycolicibacterium</taxon>
    </lineage>
</organism>
<reference evidence="7 8" key="1">
    <citation type="submission" date="2019-05" db="EMBL/GenBank/DDBJ databases">
        <title>Mycolicibacterium sphagni ENV482 genome assembly.</title>
        <authorList>
            <person name="Chen W."/>
            <person name="Faulkner N.W."/>
            <person name="Hyman M.R."/>
        </authorList>
    </citation>
    <scope>NUCLEOTIDE SEQUENCE [LARGE SCALE GENOMIC DNA]</scope>
    <source>
        <strain evidence="7 8">ENV482</strain>
    </source>
</reference>
<name>A0ABX2K299_9MYCO</name>
<feature type="domain" description="ABC transporter" evidence="6">
    <location>
        <begin position="16"/>
        <end position="245"/>
    </location>
</feature>
<protein>
    <submittedName>
        <fullName evidence="7">ABC transporter ATP-binding protein</fullName>
    </submittedName>
</protein>
<dbReference type="Proteomes" id="UP000708347">
    <property type="component" value="Unassembled WGS sequence"/>
</dbReference>
<evidence type="ECO:0000313" key="8">
    <source>
        <dbReference type="Proteomes" id="UP000708347"/>
    </source>
</evidence>
<dbReference type="InterPro" id="IPR027417">
    <property type="entry name" value="P-loop_NTPase"/>
</dbReference>
<evidence type="ECO:0000259" key="6">
    <source>
        <dbReference type="PROSITE" id="PS50893"/>
    </source>
</evidence>
<keyword evidence="5" id="KW-0046">Antibiotic resistance</keyword>
<dbReference type="SMART" id="SM00382">
    <property type="entry name" value="AAA"/>
    <property type="match status" value="1"/>
</dbReference>
<comment type="subcellular location">
    <subcellularLocation>
        <location evidence="1">Cell membrane</location>
        <topology evidence="1">Peripheral membrane protein</topology>
    </subcellularLocation>
</comment>
<evidence type="ECO:0000313" key="7">
    <source>
        <dbReference type="EMBL" id="NTY63312.1"/>
    </source>
</evidence>
<evidence type="ECO:0000256" key="1">
    <source>
        <dbReference type="ARBA" id="ARBA00004202"/>
    </source>
</evidence>
<evidence type="ECO:0000256" key="2">
    <source>
        <dbReference type="ARBA" id="ARBA00022448"/>
    </source>
</evidence>
<evidence type="ECO:0000256" key="5">
    <source>
        <dbReference type="ARBA" id="ARBA00023251"/>
    </source>
</evidence>
<dbReference type="InterPro" id="IPR050763">
    <property type="entry name" value="ABC_transporter_ATP-binding"/>
</dbReference>
<comment type="caution">
    <text evidence="7">The sequence shown here is derived from an EMBL/GenBank/DDBJ whole genome shotgun (WGS) entry which is preliminary data.</text>
</comment>
<dbReference type="GO" id="GO:0005524">
    <property type="term" value="F:ATP binding"/>
    <property type="evidence" value="ECO:0007669"/>
    <property type="project" value="UniProtKB-KW"/>
</dbReference>